<protein>
    <submittedName>
        <fullName evidence="1">Transketolase chloroplast</fullName>
    </submittedName>
</protein>
<dbReference type="Proteomes" id="UP000187203">
    <property type="component" value="Unassembled WGS sequence"/>
</dbReference>
<name>A0A1R3KW98_9ROSI</name>
<gene>
    <name evidence="1" type="ORF">COLO4_03869</name>
</gene>
<organism evidence="1 2">
    <name type="scientific">Corchorus olitorius</name>
    <dbReference type="NCBI Taxonomy" id="93759"/>
    <lineage>
        <taxon>Eukaryota</taxon>
        <taxon>Viridiplantae</taxon>
        <taxon>Streptophyta</taxon>
        <taxon>Embryophyta</taxon>
        <taxon>Tracheophyta</taxon>
        <taxon>Spermatophyta</taxon>
        <taxon>Magnoliopsida</taxon>
        <taxon>eudicotyledons</taxon>
        <taxon>Gunneridae</taxon>
        <taxon>Pentapetalae</taxon>
        <taxon>rosids</taxon>
        <taxon>malvids</taxon>
        <taxon>Malvales</taxon>
        <taxon>Malvaceae</taxon>
        <taxon>Grewioideae</taxon>
        <taxon>Apeibeae</taxon>
        <taxon>Corchorus</taxon>
    </lineage>
</organism>
<dbReference type="AlphaFoldDB" id="A0A1R3KW98"/>
<dbReference type="EMBL" id="AWUE01010770">
    <property type="protein sequence ID" value="OMP11340.1"/>
    <property type="molecule type" value="Genomic_DNA"/>
</dbReference>
<keyword evidence="2" id="KW-1185">Reference proteome</keyword>
<sequence length="99" mass="11132">MNPNFLVGVWQPWKENERDSVNEPVGVCSSMKGRDESGCSFEKEWVQERVKKTVADDKNQGAELAWNLMCTLQCSLMPKCILNSCFNGPNCNVMRTGNA</sequence>
<evidence type="ECO:0000313" key="2">
    <source>
        <dbReference type="Proteomes" id="UP000187203"/>
    </source>
</evidence>
<reference evidence="2" key="1">
    <citation type="submission" date="2013-09" db="EMBL/GenBank/DDBJ databases">
        <title>Corchorus olitorius genome sequencing.</title>
        <authorList>
            <person name="Alam M."/>
            <person name="Haque M.S."/>
            <person name="Islam M.S."/>
            <person name="Emdad E.M."/>
            <person name="Islam M.M."/>
            <person name="Ahmed B."/>
            <person name="Halim A."/>
            <person name="Hossen Q.M.M."/>
            <person name="Hossain M.Z."/>
            <person name="Ahmed R."/>
            <person name="Khan M.M."/>
            <person name="Islam R."/>
            <person name="Rashid M.M."/>
            <person name="Khan S.A."/>
            <person name="Rahman M.S."/>
            <person name="Alam M."/>
            <person name="Yahiya A.S."/>
            <person name="Khan M.S."/>
            <person name="Azam M.S."/>
            <person name="Haque T."/>
            <person name="Lashkar M.Z.H."/>
            <person name="Akhand A.I."/>
            <person name="Morshed G."/>
            <person name="Roy S."/>
            <person name="Uddin K.S."/>
            <person name="Rabeya T."/>
            <person name="Hossain A.S."/>
            <person name="Chowdhury A."/>
            <person name="Snigdha A.R."/>
            <person name="Mortoza M.S."/>
            <person name="Matin S.A."/>
            <person name="Hoque S.M.E."/>
            <person name="Islam M.K."/>
            <person name="Roy D.K."/>
            <person name="Haider R."/>
            <person name="Moosa M.M."/>
            <person name="Elias S.M."/>
            <person name="Hasan A.M."/>
            <person name="Jahan S."/>
            <person name="Shafiuddin M."/>
            <person name="Mahmood N."/>
            <person name="Shommy N.S."/>
        </authorList>
    </citation>
    <scope>NUCLEOTIDE SEQUENCE [LARGE SCALE GENOMIC DNA]</scope>
    <source>
        <strain evidence="2">cv. O-4</strain>
    </source>
</reference>
<accession>A0A1R3KW98</accession>
<proteinExistence type="predicted"/>
<comment type="caution">
    <text evidence="1">The sequence shown here is derived from an EMBL/GenBank/DDBJ whole genome shotgun (WGS) entry which is preliminary data.</text>
</comment>
<evidence type="ECO:0000313" key="1">
    <source>
        <dbReference type="EMBL" id="OMP11340.1"/>
    </source>
</evidence>